<evidence type="ECO:0000256" key="1">
    <source>
        <dbReference type="SAM" id="MobiDB-lite"/>
    </source>
</evidence>
<dbReference type="PROSITE" id="PS50943">
    <property type="entry name" value="HTH_CROC1"/>
    <property type="match status" value="1"/>
</dbReference>
<dbReference type="Gene3D" id="1.10.260.40">
    <property type="entry name" value="lambda repressor-like DNA-binding domains"/>
    <property type="match status" value="1"/>
</dbReference>
<name>A0A8J6NZX0_9BACT</name>
<evidence type="ECO:0000259" key="2">
    <source>
        <dbReference type="PROSITE" id="PS50943"/>
    </source>
</evidence>
<dbReference type="CDD" id="cd00093">
    <property type="entry name" value="HTH_XRE"/>
    <property type="match status" value="1"/>
</dbReference>
<dbReference type="GO" id="GO:0003677">
    <property type="term" value="F:DNA binding"/>
    <property type="evidence" value="ECO:0007669"/>
    <property type="project" value="InterPro"/>
</dbReference>
<dbReference type="SMART" id="SM00530">
    <property type="entry name" value="HTH_XRE"/>
    <property type="match status" value="1"/>
</dbReference>
<comment type="caution">
    <text evidence="3">The sequence shown here is derived from an EMBL/GenBank/DDBJ whole genome shotgun (WGS) entry which is preliminary data.</text>
</comment>
<feature type="region of interest" description="Disordered" evidence="1">
    <location>
        <begin position="87"/>
        <end position="110"/>
    </location>
</feature>
<feature type="compositionally biased region" description="Polar residues" evidence="1">
    <location>
        <begin position="97"/>
        <end position="110"/>
    </location>
</feature>
<dbReference type="Proteomes" id="UP000605201">
    <property type="component" value="Unassembled WGS sequence"/>
</dbReference>
<reference evidence="3 4" key="1">
    <citation type="submission" date="2020-08" db="EMBL/GenBank/DDBJ databases">
        <title>Bridging the membrane lipid divide: bacteria of the FCB group superphylum have the potential to synthesize archaeal ether lipids.</title>
        <authorList>
            <person name="Villanueva L."/>
            <person name="Von Meijenfeldt F.A.B."/>
            <person name="Westbye A.B."/>
            <person name="Yadav S."/>
            <person name="Hopmans E.C."/>
            <person name="Dutilh B.E."/>
            <person name="Sinninghe Damste J.S."/>
        </authorList>
    </citation>
    <scope>NUCLEOTIDE SEQUENCE [LARGE SCALE GENOMIC DNA]</scope>
    <source>
        <strain evidence="3">NIOZ-UU17</strain>
    </source>
</reference>
<dbReference type="InterPro" id="IPR001387">
    <property type="entry name" value="Cro/C1-type_HTH"/>
</dbReference>
<dbReference type="InterPro" id="IPR010982">
    <property type="entry name" value="Lambda_DNA-bd_dom_sf"/>
</dbReference>
<feature type="domain" description="HTH cro/C1-type" evidence="2">
    <location>
        <begin position="19"/>
        <end position="71"/>
    </location>
</feature>
<sequence length="110" mass="12404">MSIYGMSDLAILREIGLRLKRKRLEKNLPQQRLADLAGLNRTTIGEAERGTPFSILTLVQILRALKALEELDSFLPDPGISPLQLAKMKGKERRRASPQTTNSNEGEFDW</sequence>
<accession>A0A8J6NZX0</accession>
<gene>
    <name evidence="3" type="ORF">H8D96_05555</name>
</gene>
<dbReference type="SUPFAM" id="SSF47413">
    <property type="entry name" value="lambda repressor-like DNA-binding domains"/>
    <property type="match status" value="1"/>
</dbReference>
<organism evidence="3 4">
    <name type="scientific">Candidatus Desulfatibia vada</name>
    <dbReference type="NCBI Taxonomy" id="2841696"/>
    <lineage>
        <taxon>Bacteria</taxon>
        <taxon>Pseudomonadati</taxon>
        <taxon>Thermodesulfobacteriota</taxon>
        <taxon>Desulfobacteria</taxon>
        <taxon>Desulfobacterales</taxon>
        <taxon>Desulfobacterales incertae sedis</taxon>
        <taxon>Candidatus Desulfatibia</taxon>
    </lineage>
</organism>
<proteinExistence type="predicted"/>
<dbReference type="EMBL" id="JACNIG010000139">
    <property type="protein sequence ID" value="MBC8431366.1"/>
    <property type="molecule type" value="Genomic_DNA"/>
</dbReference>
<dbReference type="AlphaFoldDB" id="A0A8J6NZX0"/>
<protein>
    <submittedName>
        <fullName evidence="3">Helix-turn-helix transcriptional regulator</fullName>
    </submittedName>
</protein>
<evidence type="ECO:0000313" key="3">
    <source>
        <dbReference type="EMBL" id="MBC8431366.1"/>
    </source>
</evidence>
<evidence type="ECO:0000313" key="4">
    <source>
        <dbReference type="Proteomes" id="UP000605201"/>
    </source>
</evidence>
<dbReference type="Pfam" id="PF01381">
    <property type="entry name" value="HTH_3"/>
    <property type="match status" value="1"/>
</dbReference>